<reference evidence="1 3" key="1">
    <citation type="submission" date="2018-06" db="EMBL/GenBank/DDBJ databases">
        <authorList>
            <consortium name="PulseNet: The National Subtyping Network for Foodborne Disease Surveillance"/>
            <person name="Tarr C.L."/>
            <person name="Trees E."/>
            <person name="Katz L.S."/>
            <person name="Carleton-Romer H.A."/>
            <person name="Stroika S."/>
            <person name="Kucerova Z."/>
            <person name="Roache K.F."/>
            <person name="Sabol A.L."/>
            <person name="Besser J."/>
            <person name="Gerner-Smidt P."/>
        </authorList>
    </citation>
    <scope>NUCLEOTIDE SEQUENCE [LARGE SCALE GENOMIC DNA]</scope>
    <source>
        <strain evidence="2">D2813</strain>
        <strain evidence="1 3">PNUSAC003104</strain>
    </source>
</reference>
<dbReference type="EMBL" id="AABVLA010000001">
    <property type="protein sequence ID" value="EAJ1621111.1"/>
    <property type="molecule type" value="Genomic_DNA"/>
</dbReference>
<keyword evidence="3" id="KW-1185">Reference proteome</keyword>
<accession>A0A5L4FLR8</accession>
<proteinExistence type="predicted"/>
<evidence type="ECO:0000313" key="3">
    <source>
        <dbReference type="Proteomes" id="UP000535305"/>
    </source>
</evidence>
<name>A0A5L4FLR8_CAMUP</name>
<evidence type="ECO:0000313" key="2">
    <source>
        <dbReference type="EMBL" id="EAJ7104622.1"/>
    </source>
</evidence>
<dbReference type="EMBL" id="AACABH010000012">
    <property type="protein sequence ID" value="EAJ7104622.1"/>
    <property type="molecule type" value="Genomic_DNA"/>
</dbReference>
<comment type="caution">
    <text evidence="1">The sequence shown here is derived from an EMBL/GenBank/DDBJ whole genome shotgun (WGS) entry which is preliminary data.</text>
</comment>
<gene>
    <name evidence="1" type="ORF">CT510_00320</name>
    <name evidence="2" type="ORF">YZ54_03800</name>
</gene>
<dbReference type="Proteomes" id="UP000535305">
    <property type="component" value="Unassembled WGS sequence"/>
</dbReference>
<protein>
    <submittedName>
        <fullName evidence="1">Uncharacterized protein</fullName>
    </submittedName>
</protein>
<organism evidence="1 3">
    <name type="scientific">Campylobacter upsaliensis</name>
    <dbReference type="NCBI Taxonomy" id="28080"/>
    <lineage>
        <taxon>Bacteria</taxon>
        <taxon>Pseudomonadati</taxon>
        <taxon>Campylobacterota</taxon>
        <taxon>Epsilonproteobacteria</taxon>
        <taxon>Campylobacterales</taxon>
        <taxon>Campylobacteraceae</taxon>
        <taxon>Campylobacter</taxon>
    </lineage>
</organism>
<dbReference type="AlphaFoldDB" id="A0A5L4FLR8"/>
<evidence type="ECO:0000313" key="1">
    <source>
        <dbReference type="EMBL" id="EAJ1621111.1"/>
    </source>
</evidence>
<sequence length="42" mass="4755">MLRKILSLSCSSVLARALKSTLKKSKKVLKIKIKKLNIIVYP</sequence>